<dbReference type="InterPro" id="IPR053139">
    <property type="entry name" value="Surface_bspA-like"/>
</dbReference>
<dbReference type="PANTHER" id="PTHR45661:SF3">
    <property type="entry name" value="IG-LIKE DOMAIN-CONTAINING PROTEIN"/>
    <property type="match status" value="1"/>
</dbReference>
<gene>
    <name evidence="1" type="ORF">EIN_144730</name>
</gene>
<dbReference type="RefSeq" id="XP_004258264.1">
    <property type="nucleotide sequence ID" value="XM_004258216.1"/>
</dbReference>
<dbReference type="Gene3D" id="3.80.10.10">
    <property type="entry name" value="Ribonuclease Inhibitor"/>
    <property type="match status" value="3"/>
</dbReference>
<evidence type="ECO:0000313" key="2">
    <source>
        <dbReference type="Proteomes" id="UP000014680"/>
    </source>
</evidence>
<proteinExistence type="predicted"/>
<organism evidence="1 2">
    <name type="scientific">Entamoeba invadens IP1</name>
    <dbReference type="NCBI Taxonomy" id="370355"/>
    <lineage>
        <taxon>Eukaryota</taxon>
        <taxon>Amoebozoa</taxon>
        <taxon>Evosea</taxon>
        <taxon>Archamoebae</taxon>
        <taxon>Mastigamoebida</taxon>
        <taxon>Entamoebidae</taxon>
        <taxon>Entamoeba</taxon>
    </lineage>
</organism>
<dbReference type="VEuPathDB" id="AmoebaDB:EIN_144730"/>
<dbReference type="SUPFAM" id="SSF52058">
    <property type="entry name" value="L domain-like"/>
    <property type="match status" value="1"/>
</dbReference>
<dbReference type="EMBL" id="KB206469">
    <property type="protein sequence ID" value="ELP91493.1"/>
    <property type="molecule type" value="Genomic_DNA"/>
</dbReference>
<dbReference type="GeneID" id="14890468"/>
<dbReference type="Proteomes" id="UP000014680">
    <property type="component" value="Unassembled WGS sequence"/>
</dbReference>
<accession>A0A0A1UCU6</accession>
<dbReference type="OrthoDB" id="10685990at2759"/>
<sequence>MATKLEEFYLMNVVLYINTFNSLFTFSTVNKKCKRVMGRLQINPLVFENTRSCDYHKVYETYLIEHYAIDMLKLFPNIKTLYLPSYKMRISNEVFLKIDHIKVQNMSDKNHTIQNEYYKADFSPLYIISTQRPFEKEHLKEVEKFQTYIVYDENSLNFLINHFERFKSLLDITVVVPTTDKYGYKINGEAEPFLNLLAVNLTVFVELHSLKTIRIFAGAKGQLKYFVPFLSIYRGFIINLILYLPNEDFAFGEKELFDKMKLYFKIMILNVDDFSTFNMWNIPISVNHLGELCYIKENETKNFSKYVDMTDKKLSELTIEKSSTNDLDTSEIDTKRLVINNEEYKKFNLKISNKLKYLETDFPYEISVYCDDRVTVEITKRCEIKLLQQIPFINFFGLIKFYDSMMSEQCYTQWVRKHPEDAADIPKYHEMNPDQQNEYRIFVSLVKDLEVLEFDTEPYVYKEKYDITETPQQITKEMKLKNLSYCEINTTGFDCLNLPTSLTELKMKDLSESTFEFDDINIITLKLYECRKITIYLNTTLKNLYIEDGYGGNIECRKGVIYLTFFDSFHSGDFDSKNIVVDYLIPYKETVEQGPAWADSVVYSFNYMKGMYFVEQGFGSSEVAWYNPDPTGKPTYPANIYAERACYKCDVSYVWFKAVKEIGDFCFAESVFREKRIEIPEPMTTFGIGAFYKVANLESVKLPKGFKKLPYKAFYGAKDLTEITSPESEIEIDDYTLFGCKKLEIYPKFIPTKTATFCDGYLAKFCHLKSIEVKSSVTEIKHSNYANCNELTEIILPNNVTHIADYAFVGCTNLKNIVFNENVVFGKHLVFTNMSNLSQIVIPNTLTKIRSFMFKNCRSLTGVKLPNSIKSLGDMAFKNCCAIKELVVPTTVTEIGALCFNGCTSLTSLLIKKTVVDLIYFWFFQAFSKLLNKLKIKTLKTYFLVIPLNKIKIQK</sequence>
<dbReference type="InterPro" id="IPR026906">
    <property type="entry name" value="LRR_5"/>
</dbReference>
<dbReference type="InterPro" id="IPR032675">
    <property type="entry name" value="LRR_dom_sf"/>
</dbReference>
<name>A0A0A1UCU6_ENTIV</name>
<evidence type="ECO:0008006" key="3">
    <source>
        <dbReference type="Google" id="ProtNLM"/>
    </source>
</evidence>
<dbReference type="AlphaFoldDB" id="A0A0A1UCU6"/>
<evidence type="ECO:0000313" key="1">
    <source>
        <dbReference type="EMBL" id="ELP91493.1"/>
    </source>
</evidence>
<keyword evidence="2" id="KW-1185">Reference proteome</keyword>
<reference evidence="1 2" key="1">
    <citation type="submission" date="2012-10" db="EMBL/GenBank/DDBJ databases">
        <authorList>
            <person name="Zafar N."/>
            <person name="Inman J."/>
            <person name="Hall N."/>
            <person name="Lorenzi H."/>
            <person name="Caler E."/>
        </authorList>
    </citation>
    <scope>NUCLEOTIDE SEQUENCE [LARGE SCALE GENOMIC DNA]</scope>
    <source>
        <strain evidence="1 2">IP1</strain>
    </source>
</reference>
<dbReference type="PANTHER" id="PTHR45661">
    <property type="entry name" value="SURFACE ANTIGEN"/>
    <property type="match status" value="1"/>
</dbReference>
<protein>
    <recommendedName>
        <fullName evidence="3">Leucine rich repeat containing protein BspA family protein</fullName>
    </recommendedName>
</protein>
<dbReference type="KEGG" id="eiv:EIN_144730"/>
<dbReference type="Pfam" id="PF13306">
    <property type="entry name" value="LRR_5"/>
    <property type="match status" value="2"/>
</dbReference>